<feature type="transmembrane region" description="Helical" evidence="1">
    <location>
        <begin position="27"/>
        <end position="49"/>
    </location>
</feature>
<gene>
    <name evidence="2" type="ORF">CEE60_05870</name>
</gene>
<accession>A0A246HP61</accession>
<dbReference type="EMBL" id="NIVS01000013">
    <property type="protein sequence ID" value="OWQ55079.1"/>
    <property type="molecule type" value="Genomic_DNA"/>
</dbReference>
<evidence type="ECO:0000313" key="3">
    <source>
        <dbReference type="Proteomes" id="UP000198157"/>
    </source>
</evidence>
<proteinExistence type="predicted"/>
<dbReference type="Proteomes" id="UP000198157">
    <property type="component" value="Unassembled WGS sequence"/>
</dbReference>
<keyword evidence="1" id="KW-0812">Transmembrane</keyword>
<evidence type="ECO:0008006" key="4">
    <source>
        <dbReference type="Google" id="ProtNLM"/>
    </source>
</evidence>
<name>A0A246HP61_STEMA</name>
<sequence>MPISPKGDQQMVRNRWLAAFSAIRNPIGFLLVGGAVGIAGTVAFMGFPMNRSAEAAAWASAVATIAAVLAALHVAKGQINVAREAADGEQKNARELQANDREHSRQLQRTKAVRMAHAFSRELVFARRDLMILLANVRPAVMQNPSDEILAVFVNSRPLPELSLIERFADQLDGFEDADAFSILTLLSAWQNFNRGPGMSANAISLLPMDRRARMAENRFTHGRAILAAIDRLVNQLANYYENHEAMEGMVVEELPPELAQLFR</sequence>
<reference evidence="2 3" key="1">
    <citation type="submission" date="2017-06" db="EMBL/GenBank/DDBJ databases">
        <authorList>
            <person name="Kim H.J."/>
            <person name="Triplett B.A."/>
        </authorList>
    </citation>
    <scope>NUCLEOTIDE SEQUENCE [LARGE SCALE GENOMIC DNA]</scope>
    <source>
        <strain evidence="2 3">13146</strain>
    </source>
</reference>
<evidence type="ECO:0000313" key="2">
    <source>
        <dbReference type="EMBL" id="OWQ55079.1"/>
    </source>
</evidence>
<evidence type="ECO:0000256" key="1">
    <source>
        <dbReference type="SAM" id="Phobius"/>
    </source>
</evidence>
<protein>
    <recommendedName>
        <fullName evidence="4">Transmembrane protein</fullName>
    </recommendedName>
</protein>
<organism evidence="2 3">
    <name type="scientific">Stenotrophomonas maltophilia</name>
    <name type="common">Pseudomonas maltophilia</name>
    <name type="synonym">Xanthomonas maltophilia</name>
    <dbReference type="NCBI Taxonomy" id="40324"/>
    <lineage>
        <taxon>Bacteria</taxon>
        <taxon>Pseudomonadati</taxon>
        <taxon>Pseudomonadota</taxon>
        <taxon>Gammaproteobacteria</taxon>
        <taxon>Lysobacterales</taxon>
        <taxon>Lysobacteraceae</taxon>
        <taxon>Stenotrophomonas</taxon>
        <taxon>Stenotrophomonas maltophilia group</taxon>
    </lineage>
</organism>
<keyword evidence="1" id="KW-1133">Transmembrane helix</keyword>
<dbReference type="AlphaFoldDB" id="A0A246HP61"/>
<comment type="caution">
    <text evidence="2">The sequence shown here is derived from an EMBL/GenBank/DDBJ whole genome shotgun (WGS) entry which is preliminary data.</text>
</comment>
<feature type="transmembrane region" description="Helical" evidence="1">
    <location>
        <begin position="55"/>
        <end position="75"/>
    </location>
</feature>
<keyword evidence="1" id="KW-0472">Membrane</keyword>